<feature type="binding site" evidence="13">
    <location>
        <position position="307"/>
    </location>
    <ligand>
        <name>L-glutamate</name>
        <dbReference type="ChEBI" id="CHEBI:29985"/>
    </ligand>
</feature>
<comment type="catalytic activity">
    <reaction evidence="12">
        <text>L-glutamate + NH4(+) + ATP = L-glutamine + ADP + phosphate + H(+)</text>
        <dbReference type="Rhea" id="RHEA:16169"/>
        <dbReference type="ChEBI" id="CHEBI:15378"/>
        <dbReference type="ChEBI" id="CHEBI:28938"/>
        <dbReference type="ChEBI" id="CHEBI:29985"/>
        <dbReference type="ChEBI" id="CHEBI:30616"/>
        <dbReference type="ChEBI" id="CHEBI:43474"/>
        <dbReference type="ChEBI" id="CHEBI:58359"/>
        <dbReference type="ChEBI" id="CHEBI:456216"/>
        <dbReference type="EC" id="6.3.1.2"/>
    </reaction>
</comment>
<dbReference type="Pfam" id="PF00120">
    <property type="entry name" value="Gln-synt_C"/>
    <property type="match status" value="1"/>
</dbReference>
<dbReference type="STRING" id="1217799.DEALK_12660"/>
<dbReference type="SUPFAM" id="SSF54368">
    <property type="entry name" value="Glutamine synthetase, N-terminal domain"/>
    <property type="match status" value="1"/>
</dbReference>
<dbReference type="EMBL" id="LFDV01000002">
    <property type="protein sequence ID" value="KTB48420.1"/>
    <property type="molecule type" value="Genomic_DNA"/>
</dbReference>
<dbReference type="Pfam" id="PF03951">
    <property type="entry name" value="Gln-synt_N"/>
    <property type="match status" value="1"/>
</dbReference>
<evidence type="ECO:0000256" key="10">
    <source>
        <dbReference type="ARBA" id="ARBA00022842"/>
    </source>
</evidence>
<keyword evidence="9 14" id="KW-0067">ATP-binding</keyword>
<keyword evidence="5" id="KW-0963">Cytoplasm</keyword>
<evidence type="ECO:0000256" key="1">
    <source>
        <dbReference type="ARBA" id="ARBA00004496"/>
    </source>
</evidence>
<dbReference type="FunFam" id="3.30.590.10:FF:000003">
    <property type="entry name" value="Glutamine synthetase 2"/>
    <property type="match status" value="1"/>
</dbReference>
<evidence type="ECO:0000256" key="7">
    <source>
        <dbReference type="ARBA" id="ARBA00022723"/>
    </source>
</evidence>
<feature type="modified residue" description="O-AMP-tyrosine" evidence="16">
    <location>
        <position position="379"/>
    </location>
</feature>
<dbReference type="Proteomes" id="UP000053947">
    <property type="component" value="Unassembled WGS sequence"/>
</dbReference>
<keyword evidence="6 21" id="KW-0436">Ligase</keyword>
<name>A0A0W0GIP4_9CHLR</name>
<feature type="binding site" evidence="13">
    <location>
        <position position="319"/>
    </location>
    <ligand>
        <name>L-glutamate</name>
        <dbReference type="ChEBI" id="CHEBI:29985"/>
    </ligand>
</feature>
<dbReference type="AlphaFoldDB" id="A0A0W0GIP4"/>
<dbReference type="Gene3D" id="3.10.20.70">
    <property type="entry name" value="Glutamine synthetase, N-terminal domain"/>
    <property type="match status" value="1"/>
</dbReference>
<keyword evidence="7 15" id="KW-0479">Metal-binding</keyword>
<sequence>MVKSRSDSVEYVLKRVKEDKVKFIRLWFTDILGQLKSFAITVGELEGALEEGMGFDGSSIEGYARIDESDMIALPDPDTYKPLPWRPKDEAAVARMFCDIKKPGGEQFEGDPRYVLKRMLKRAAEAGYVYYVGPELEYFYFKDENRDQKSTEFLDQGGYFDLTPLDVATDLRRQTVLTLEKMGIAVEYSHHEVAPSQHEIDIQYTDALTMADNVMTYRLVVKEIARQNGVYASFMPKPVFGVNGSGMHCHQSLFKGENNAFFDSTDPYHLSATARHYIAGILKHAPEFCAVTNQWINSYKRLVPGYEAPVYLSWARRNRSDLVRVPEYRPGKEKSTRIELRSPDPACNPYLAFAVMLAAGLEGIEKKYEAPQPVEENVYEMTDQERRERGIATLPGSLDAAVCLLENSDLMRQTLGDHVFNAFIENKRIECDKYRIHVTDWERERYLPIL</sequence>
<dbReference type="NCBIfam" id="TIGR00653">
    <property type="entry name" value="GlnA"/>
    <property type="match status" value="1"/>
</dbReference>
<evidence type="ECO:0000256" key="3">
    <source>
        <dbReference type="ARBA" id="ARBA00012937"/>
    </source>
</evidence>
<comment type="subcellular location">
    <subcellularLocation>
        <location evidence="1">Cytoplasm</location>
    </subcellularLocation>
</comment>
<evidence type="ECO:0000256" key="12">
    <source>
        <dbReference type="ARBA" id="ARBA00049436"/>
    </source>
</evidence>
<evidence type="ECO:0000256" key="6">
    <source>
        <dbReference type="ARBA" id="ARBA00022598"/>
    </source>
</evidence>
<feature type="domain" description="GS catalytic" evidence="20">
    <location>
        <begin position="112"/>
        <end position="450"/>
    </location>
</feature>
<feature type="binding site" evidence="15">
    <location>
        <position position="137"/>
    </location>
    <ligand>
        <name>Mg(2+)</name>
        <dbReference type="ChEBI" id="CHEBI:18420"/>
        <label>1</label>
    </ligand>
</feature>
<feature type="binding site" evidence="14">
    <location>
        <position position="319"/>
    </location>
    <ligand>
        <name>ATP</name>
        <dbReference type="ChEBI" id="CHEBI:30616"/>
    </ligand>
</feature>
<evidence type="ECO:0000256" key="13">
    <source>
        <dbReference type="PIRSR" id="PIRSR604809-1"/>
    </source>
</evidence>
<dbReference type="PANTHER" id="PTHR43785:SF12">
    <property type="entry name" value="TYPE-1 GLUTAMINE SYNTHETASE 2"/>
    <property type="match status" value="1"/>
</dbReference>
<evidence type="ECO:0000256" key="14">
    <source>
        <dbReference type="PIRSR" id="PIRSR604809-2"/>
    </source>
</evidence>
<dbReference type="GO" id="GO:0004356">
    <property type="term" value="F:glutamine synthetase activity"/>
    <property type="evidence" value="ECO:0007669"/>
    <property type="project" value="UniProtKB-EC"/>
</dbReference>
<keyword evidence="10 15" id="KW-0460">Magnesium</keyword>
<dbReference type="InterPro" id="IPR027303">
    <property type="entry name" value="Gln_synth_gly_rich_site"/>
</dbReference>
<evidence type="ECO:0000256" key="2">
    <source>
        <dbReference type="ARBA" id="ARBA00009897"/>
    </source>
</evidence>
<dbReference type="PROSITE" id="PS00181">
    <property type="entry name" value="GLNA_ATP"/>
    <property type="match status" value="1"/>
</dbReference>
<evidence type="ECO:0000313" key="22">
    <source>
        <dbReference type="Proteomes" id="UP000053947"/>
    </source>
</evidence>
<keyword evidence="16" id="KW-0597">Phosphoprotein</keyword>
<comment type="similarity">
    <text evidence="2 17 18">Belongs to the glutamine synthetase family.</text>
</comment>
<feature type="binding site" evidence="14">
    <location>
        <begin position="250"/>
        <end position="252"/>
    </location>
    <ligand>
        <name>ATP</name>
        <dbReference type="ChEBI" id="CHEBI:30616"/>
    </ligand>
</feature>
<accession>A0A0W0GIP4</accession>
<dbReference type="GO" id="GO:0006542">
    <property type="term" value="P:glutamine biosynthetic process"/>
    <property type="evidence" value="ECO:0007669"/>
    <property type="project" value="InterPro"/>
</dbReference>
<dbReference type="Gene3D" id="3.30.590.10">
    <property type="entry name" value="Glutamine synthetase/guanido kinase, catalytic domain"/>
    <property type="match status" value="1"/>
</dbReference>
<dbReference type="PATRIC" id="fig|1217799.6.peg.1311"/>
<dbReference type="InterPro" id="IPR008146">
    <property type="entry name" value="Gln_synth_cat_dom"/>
</dbReference>
<evidence type="ECO:0000256" key="8">
    <source>
        <dbReference type="ARBA" id="ARBA00022741"/>
    </source>
</evidence>
<comment type="cofactor">
    <cofactor evidence="15">
        <name>Mg(2+)</name>
        <dbReference type="ChEBI" id="CHEBI:18420"/>
    </cofactor>
    <text evidence="15">Binds 2 Mg(2+) ions per subunit.</text>
</comment>
<evidence type="ECO:0000256" key="18">
    <source>
        <dbReference type="RuleBase" id="RU000384"/>
    </source>
</evidence>
<dbReference type="OrthoDB" id="9807095at2"/>
<protein>
    <recommendedName>
        <fullName evidence="4">Glutamine synthetase</fullName>
        <ecNumber evidence="3">6.3.1.2</ecNumber>
    </recommendedName>
    <alternativeName>
        <fullName evidence="11">Glutamate--ammonia ligase</fullName>
    </alternativeName>
</protein>
<dbReference type="GO" id="GO:0005737">
    <property type="term" value="C:cytoplasm"/>
    <property type="evidence" value="ECO:0007669"/>
    <property type="project" value="UniProtKB-SubCell"/>
</dbReference>
<feature type="binding site" evidence="13">
    <location>
        <position position="341"/>
    </location>
    <ligand>
        <name>L-glutamate</name>
        <dbReference type="ChEBI" id="CHEBI:29985"/>
    </ligand>
</feature>
<keyword evidence="22" id="KW-1185">Reference proteome</keyword>
<reference evidence="21 22" key="1">
    <citation type="submission" date="2015-06" db="EMBL/GenBank/DDBJ databases">
        <title>Genome sequence of the organohalide-respiring Dehalogenimonas alkenigignens type strain (IP3-3T).</title>
        <authorList>
            <person name="Key T.A."/>
            <person name="Richmond D.P."/>
            <person name="Bowman K.S."/>
            <person name="Cho Y.-J."/>
            <person name="Chun J."/>
            <person name="da Costa M.S."/>
            <person name="Rainey F.A."/>
            <person name="Moe W.M."/>
        </authorList>
    </citation>
    <scope>NUCLEOTIDE SEQUENCE [LARGE SCALE GENOMIC DNA]</scope>
    <source>
        <strain evidence="21 22">IP3-3</strain>
    </source>
</reference>
<feature type="binding site" evidence="15">
    <location>
        <position position="248"/>
    </location>
    <ligand>
        <name>Mg(2+)</name>
        <dbReference type="ChEBI" id="CHEBI:18420"/>
        <label>1</label>
    </ligand>
</feature>
<gene>
    <name evidence="21" type="ORF">DEALK_12660</name>
</gene>
<dbReference type="SMART" id="SM01230">
    <property type="entry name" value="Gln-synt_C"/>
    <property type="match status" value="1"/>
</dbReference>
<evidence type="ECO:0000256" key="17">
    <source>
        <dbReference type="PROSITE-ProRule" id="PRU01330"/>
    </source>
</evidence>
<feature type="binding site" evidence="14">
    <location>
        <position position="334"/>
    </location>
    <ligand>
        <name>ATP</name>
        <dbReference type="ChEBI" id="CHEBI:30616"/>
    </ligand>
</feature>
<evidence type="ECO:0000256" key="16">
    <source>
        <dbReference type="PIRSR" id="PIRSR604809-50"/>
    </source>
</evidence>
<evidence type="ECO:0000256" key="4">
    <source>
        <dbReference type="ARBA" id="ARBA00021364"/>
    </source>
</evidence>
<feature type="binding site" evidence="15">
    <location>
        <position position="192"/>
    </location>
    <ligand>
        <name>Mg(2+)</name>
        <dbReference type="ChEBI" id="CHEBI:18420"/>
        <label>1</label>
    </ligand>
</feature>
<dbReference type="PROSITE" id="PS51987">
    <property type="entry name" value="GS_CATALYTIC"/>
    <property type="match status" value="1"/>
</dbReference>
<organism evidence="21 22">
    <name type="scientific">Dehalogenimonas alkenigignens</name>
    <dbReference type="NCBI Taxonomy" id="1217799"/>
    <lineage>
        <taxon>Bacteria</taxon>
        <taxon>Bacillati</taxon>
        <taxon>Chloroflexota</taxon>
        <taxon>Dehalococcoidia</taxon>
        <taxon>Dehalococcoidales</taxon>
        <taxon>Dehalococcoidaceae</taxon>
        <taxon>Dehalogenimonas</taxon>
    </lineage>
</organism>
<evidence type="ECO:0000256" key="5">
    <source>
        <dbReference type="ARBA" id="ARBA00022490"/>
    </source>
</evidence>
<evidence type="ECO:0000256" key="15">
    <source>
        <dbReference type="PIRSR" id="PIRSR604809-3"/>
    </source>
</evidence>
<evidence type="ECO:0000259" key="20">
    <source>
        <dbReference type="PROSITE" id="PS51987"/>
    </source>
</evidence>
<dbReference type="InterPro" id="IPR036651">
    <property type="entry name" value="Gln_synt_N_sf"/>
</dbReference>
<dbReference type="GO" id="GO:0005524">
    <property type="term" value="F:ATP binding"/>
    <property type="evidence" value="ECO:0007669"/>
    <property type="project" value="UniProtKB-KW"/>
</dbReference>
<dbReference type="RefSeq" id="WP_058439405.1">
    <property type="nucleotide sequence ID" value="NZ_KQ758903.1"/>
</dbReference>
<dbReference type="PANTHER" id="PTHR43785">
    <property type="entry name" value="GAMMA-GLUTAMYLPUTRESCINE SYNTHETASE"/>
    <property type="match status" value="1"/>
</dbReference>
<feature type="binding site" evidence="15">
    <location>
        <position position="135"/>
    </location>
    <ligand>
        <name>Mg(2+)</name>
        <dbReference type="ChEBI" id="CHEBI:18420"/>
        <label>2</label>
    </ligand>
</feature>
<comment type="caution">
    <text evidence="21">The sequence shown here is derived from an EMBL/GenBank/DDBJ whole genome shotgun (WGS) entry which is preliminary data.</text>
</comment>
<evidence type="ECO:0000256" key="9">
    <source>
        <dbReference type="ARBA" id="ARBA00022840"/>
    </source>
</evidence>
<evidence type="ECO:0000259" key="19">
    <source>
        <dbReference type="PROSITE" id="PS51986"/>
    </source>
</evidence>
<dbReference type="EC" id="6.3.1.2" evidence="3"/>
<dbReference type="InterPro" id="IPR008147">
    <property type="entry name" value="Gln_synt_N"/>
</dbReference>
<feature type="binding site" evidence="15">
    <location>
        <position position="339"/>
    </location>
    <ligand>
        <name>Mg(2+)</name>
        <dbReference type="ChEBI" id="CHEBI:18420"/>
        <label>1</label>
    </ligand>
</feature>
<dbReference type="InterPro" id="IPR004809">
    <property type="entry name" value="Gln_synth_I"/>
</dbReference>
<dbReference type="SUPFAM" id="SSF55931">
    <property type="entry name" value="Glutamine synthetase/guanido kinase"/>
    <property type="match status" value="1"/>
</dbReference>
<dbReference type="GO" id="GO:0046872">
    <property type="term" value="F:metal ion binding"/>
    <property type="evidence" value="ECO:0007669"/>
    <property type="project" value="UniProtKB-KW"/>
</dbReference>
<keyword evidence="8 14" id="KW-0547">Nucleotide-binding</keyword>
<dbReference type="InterPro" id="IPR014746">
    <property type="entry name" value="Gln_synth/guanido_kin_cat_dom"/>
</dbReference>
<feature type="binding site" evidence="15">
    <location>
        <position position="199"/>
    </location>
    <ligand>
        <name>Mg(2+)</name>
        <dbReference type="ChEBI" id="CHEBI:18420"/>
        <label>1</label>
    </ligand>
</feature>
<evidence type="ECO:0000313" key="21">
    <source>
        <dbReference type="EMBL" id="KTB48420.1"/>
    </source>
</evidence>
<feature type="domain" description="GS beta-grasp" evidence="19">
    <location>
        <begin position="19"/>
        <end position="105"/>
    </location>
</feature>
<dbReference type="PROSITE" id="PS51986">
    <property type="entry name" value="GS_BETA_GRASP"/>
    <property type="match status" value="1"/>
</dbReference>
<proteinExistence type="inferred from homology"/>
<evidence type="ECO:0000256" key="11">
    <source>
        <dbReference type="ARBA" id="ARBA00030668"/>
    </source>
</evidence>
<feature type="binding site" evidence="14">
    <location>
        <position position="187"/>
    </location>
    <ligand>
        <name>ATP</name>
        <dbReference type="ChEBI" id="CHEBI:30616"/>
    </ligand>
</feature>
<feature type="binding site" evidence="13">
    <location>
        <position position="301"/>
    </location>
    <ligand>
        <name>L-glutamate</name>
        <dbReference type="ChEBI" id="CHEBI:29985"/>
    </ligand>
</feature>
<feature type="binding site" evidence="13">
    <location>
        <begin position="243"/>
        <end position="244"/>
    </location>
    <ligand>
        <name>L-glutamate</name>
        <dbReference type="ChEBI" id="CHEBI:29985"/>
    </ligand>
</feature>